<dbReference type="AlphaFoldDB" id="I4D3Y3"/>
<dbReference type="RefSeq" id="WP_014826514.1">
    <property type="nucleotide sequence ID" value="NC_018068.1"/>
</dbReference>
<gene>
    <name evidence="2" type="ordered locus">Desaci_1493</name>
</gene>
<feature type="domain" description="PhnB-like" evidence="1">
    <location>
        <begin position="132"/>
        <end position="253"/>
    </location>
</feature>
<dbReference type="OrthoDB" id="9806473at2"/>
<evidence type="ECO:0000313" key="3">
    <source>
        <dbReference type="Proteomes" id="UP000002892"/>
    </source>
</evidence>
<dbReference type="PANTHER" id="PTHR33990">
    <property type="entry name" value="PROTEIN YJDN-RELATED"/>
    <property type="match status" value="1"/>
</dbReference>
<dbReference type="eggNOG" id="COG3865">
    <property type="taxonomic scope" value="Bacteria"/>
</dbReference>
<dbReference type="Proteomes" id="UP000002892">
    <property type="component" value="Chromosome"/>
</dbReference>
<dbReference type="EMBL" id="CP003639">
    <property type="protein sequence ID" value="AFM40507.1"/>
    <property type="molecule type" value="Genomic_DNA"/>
</dbReference>
<dbReference type="KEGG" id="dai:Desaci_1493"/>
<name>I4D3Y3_DESAJ</name>
<dbReference type="STRING" id="646529.Desaci_1493"/>
<accession>I4D3Y3</accession>
<dbReference type="Gene3D" id="3.10.180.10">
    <property type="entry name" value="2,3-Dihydroxybiphenyl 1,2-Dioxygenase, domain 1"/>
    <property type="match status" value="1"/>
</dbReference>
<dbReference type="InterPro" id="IPR029068">
    <property type="entry name" value="Glyas_Bleomycin-R_OHBP_Dase"/>
</dbReference>
<dbReference type="Gene3D" id="3.30.720.100">
    <property type="match status" value="1"/>
</dbReference>
<dbReference type="Pfam" id="PF06983">
    <property type="entry name" value="3-dmu-9_3-mt"/>
    <property type="match status" value="2"/>
</dbReference>
<dbReference type="InterPro" id="IPR028973">
    <property type="entry name" value="PhnB-like"/>
</dbReference>
<evidence type="ECO:0000313" key="2">
    <source>
        <dbReference type="EMBL" id="AFM40507.1"/>
    </source>
</evidence>
<dbReference type="Gene3D" id="3.30.720.110">
    <property type="match status" value="1"/>
</dbReference>
<reference evidence="2 3" key="1">
    <citation type="journal article" date="2012" name="J. Bacteriol.">
        <title>Complete genome sequences of Desulfosporosinus orientis DSM765T, Desulfosporosinus youngiae DSM17734T, Desulfosporosinus meridiei DSM13257T, and Desulfosporosinus acidiphilus DSM22704T.</title>
        <authorList>
            <person name="Pester M."/>
            <person name="Brambilla E."/>
            <person name="Alazard D."/>
            <person name="Rattei T."/>
            <person name="Weinmaier T."/>
            <person name="Han J."/>
            <person name="Lucas S."/>
            <person name="Lapidus A."/>
            <person name="Cheng J.F."/>
            <person name="Goodwin L."/>
            <person name="Pitluck S."/>
            <person name="Peters L."/>
            <person name="Ovchinnikova G."/>
            <person name="Teshima H."/>
            <person name="Detter J.C."/>
            <person name="Han C.S."/>
            <person name="Tapia R."/>
            <person name="Land M.L."/>
            <person name="Hauser L."/>
            <person name="Kyrpides N.C."/>
            <person name="Ivanova N.N."/>
            <person name="Pagani I."/>
            <person name="Huntmann M."/>
            <person name="Wei C.L."/>
            <person name="Davenport K.W."/>
            <person name="Daligault H."/>
            <person name="Chain P.S."/>
            <person name="Chen A."/>
            <person name="Mavromatis K."/>
            <person name="Markowitz V."/>
            <person name="Szeto E."/>
            <person name="Mikhailova N."/>
            <person name="Pati A."/>
            <person name="Wagner M."/>
            <person name="Woyke T."/>
            <person name="Ollivier B."/>
            <person name="Klenk H.P."/>
            <person name="Spring S."/>
            <person name="Loy A."/>
        </authorList>
    </citation>
    <scope>NUCLEOTIDE SEQUENCE [LARGE SCALE GENOMIC DNA]</scope>
    <source>
        <strain evidence="3">DSM 22704 / JCM 16185 / SJ4</strain>
    </source>
</reference>
<keyword evidence="3" id="KW-1185">Reference proteome</keyword>
<protein>
    <recommendedName>
        <fullName evidence="1">PhnB-like domain-containing protein</fullName>
    </recommendedName>
</protein>
<organism evidence="2 3">
    <name type="scientific">Desulfosporosinus acidiphilus (strain DSM 22704 / JCM 16185 / SJ4)</name>
    <dbReference type="NCBI Taxonomy" id="646529"/>
    <lineage>
        <taxon>Bacteria</taxon>
        <taxon>Bacillati</taxon>
        <taxon>Bacillota</taxon>
        <taxon>Clostridia</taxon>
        <taxon>Eubacteriales</taxon>
        <taxon>Desulfitobacteriaceae</taxon>
        <taxon>Desulfosporosinus</taxon>
    </lineage>
</organism>
<evidence type="ECO:0000259" key="1">
    <source>
        <dbReference type="Pfam" id="PF06983"/>
    </source>
</evidence>
<sequence length="294" mass="33622">MQRIVPHLWYDTEAKEAVLFYTSLFDQSKLLDVTVIENTPSGDAESVSFELAGQQFKAISAGPFFKFNPSISLMVACYSIEEVNTKWRALSEGGTELMPLGEYPFSKRYSWVQDRYGLSWQLMLTDHGQSVQKITPNLLFSDESCGKAEEAVRYYTELFEKSEIGTISRYKEGEAESPNAKINYAAFILNGIAFSAMDNGFDVDFGFNEAFSLMINCKDQKEIDYFWDKLSDVPEAEQCGWVKDKFGVSWQIVPAIMDEMMKFGDREQLRRVTEAFLKMKKFDLEALQKAYDGI</sequence>
<feature type="domain" description="PhnB-like" evidence="1">
    <location>
        <begin position="2"/>
        <end position="122"/>
    </location>
</feature>
<dbReference type="SUPFAM" id="SSF54593">
    <property type="entry name" value="Glyoxalase/Bleomycin resistance protein/Dihydroxybiphenyl dioxygenase"/>
    <property type="match status" value="2"/>
</dbReference>
<dbReference type="HOGENOM" id="CLU_054535_0_0_9"/>
<proteinExistence type="predicted"/>
<dbReference type="CDD" id="cd06588">
    <property type="entry name" value="PhnB_like"/>
    <property type="match status" value="2"/>
</dbReference>